<proteinExistence type="predicted"/>
<sequence length="81" mass="8606">MNRSSYTSCNNRSSRSYQPGEVVLLTVQKCDNSKVFPSDNQHKGDAAFPQGGMGLGNLDPKNALLALSVSGSKVSISTELT</sequence>
<gene>
    <name evidence="1" type="ORF">SCUD_LOCUS856</name>
</gene>
<protein>
    <submittedName>
        <fullName evidence="3">Lipoprotein</fullName>
    </submittedName>
</protein>
<dbReference type="AlphaFoldDB" id="A0A183JDU3"/>
<organism evidence="3">
    <name type="scientific">Schistosoma curassoni</name>
    <dbReference type="NCBI Taxonomy" id="6186"/>
    <lineage>
        <taxon>Eukaryota</taxon>
        <taxon>Metazoa</taxon>
        <taxon>Spiralia</taxon>
        <taxon>Lophotrochozoa</taxon>
        <taxon>Platyhelminthes</taxon>
        <taxon>Trematoda</taxon>
        <taxon>Digenea</taxon>
        <taxon>Strigeidida</taxon>
        <taxon>Schistosomatoidea</taxon>
        <taxon>Schistosomatidae</taxon>
        <taxon>Schistosoma</taxon>
    </lineage>
</organism>
<dbReference type="Proteomes" id="UP000279833">
    <property type="component" value="Unassembled WGS sequence"/>
</dbReference>
<evidence type="ECO:0000313" key="3">
    <source>
        <dbReference type="WBParaSite" id="SCUD_0000085501-mRNA-1"/>
    </source>
</evidence>
<dbReference type="EMBL" id="UZAK01000633">
    <property type="protein sequence ID" value="VDO64210.1"/>
    <property type="molecule type" value="Genomic_DNA"/>
</dbReference>
<keyword evidence="2" id="KW-1185">Reference proteome</keyword>
<evidence type="ECO:0000313" key="2">
    <source>
        <dbReference type="Proteomes" id="UP000279833"/>
    </source>
</evidence>
<dbReference type="WBParaSite" id="SCUD_0000085501-mRNA-1">
    <property type="protein sequence ID" value="SCUD_0000085501-mRNA-1"/>
    <property type="gene ID" value="SCUD_0000085501"/>
</dbReference>
<reference evidence="1 2" key="2">
    <citation type="submission" date="2018-11" db="EMBL/GenBank/DDBJ databases">
        <authorList>
            <consortium name="Pathogen Informatics"/>
        </authorList>
    </citation>
    <scope>NUCLEOTIDE SEQUENCE [LARGE SCALE GENOMIC DNA]</scope>
    <source>
        <strain evidence="1">Dakar</strain>
        <strain evidence="2">Dakar, Senegal</strain>
    </source>
</reference>
<accession>A0A183JDU3</accession>
<evidence type="ECO:0000313" key="1">
    <source>
        <dbReference type="EMBL" id="VDO64210.1"/>
    </source>
</evidence>
<name>A0A183JDU3_9TREM</name>
<reference evidence="3" key="1">
    <citation type="submission" date="2016-06" db="UniProtKB">
        <authorList>
            <consortium name="WormBaseParasite"/>
        </authorList>
    </citation>
    <scope>IDENTIFICATION</scope>
</reference>